<accession>A0A1S1YZ05</accession>
<sequence length="165" mass="19300">MNINFKKVTTDQDFLIVDQLANKIWNEHYTPIIGKAQVDYMLKKFQNFDVMKSQVEKGYHYFLIESDNKAIGYIGFTEEEGALFLSKLYLLTTERGRGQGQKSLKFIFDFAKDYQLKGVKLTVNKYNEIAIKAYKRYGFEVIDEVVADIGQGYVMDDYIFYKSIQ</sequence>
<comment type="caution">
    <text evidence="2">The sequence shown here is derived from an EMBL/GenBank/DDBJ whole genome shotgun (WGS) entry which is preliminary data.</text>
</comment>
<dbReference type="Pfam" id="PF00583">
    <property type="entry name" value="Acetyltransf_1"/>
    <property type="match status" value="1"/>
</dbReference>
<keyword evidence="3" id="KW-1185">Reference proteome</keyword>
<dbReference type="PROSITE" id="PS51186">
    <property type="entry name" value="GNAT"/>
    <property type="match status" value="1"/>
</dbReference>
<dbReference type="AlphaFoldDB" id="A0A1S1YZ05"/>
<dbReference type="STRING" id="915059.NH26_07265"/>
<evidence type="ECO:0000259" key="1">
    <source>
        <dbReference type="PROSITE" id="PS51186"/>
    </source>
</evidence>
<dbReference type="InterPro" id="IPR016181">
    <property type="entry name" value="Acyl_CoA_acyltransferase"/>
</dbReference>
<protein>
    <recommendedName>
        <fullName evidence="1">N-acetyltransferase domain-containing protein</fullName>
    </recommendedName>
</protein>
<dbReference type="GO" id="GO:0016747">
    <property type="term" value="F:acyltransferase activity, transferring groups other than amino-acyl groups"/>
    <property type="evidence" value="ECO:0007669"/>
    <property type="project" value="InterPro"/>
</dbReference>
<feature type="domain" description="N-acetyltransferase" evidence="1">
    <location>
        <begin position="3"/>
        <end position="165"/>
    </location>
</feature>
<dbReference type="InterPro" id="IPR000182">
    <property type="entry name" value="GNAT_dom"/>
</dbReference>
<dbReference type="Gene3D" id="3.40.630.30">
    <property type="match status" value="1"/>
</dbReference>
<evidence type="ECO:0000313" key="2">
    <source>
        <dbReference type="EMBL" id="OHX66163.1"/>
    </source>
</evidence>
<name>A0A1S1YZ05_FLAPC</name>
<dbReference type="RefSeq" id="WP_044218474.1">
    <property type="nucleotide sequence ID" value="NZ_JRYR02000001.1"/>
</dbReference>
<dbReference type="Proteomes" id="UP000179797">
    <property type="component" value="Unassembled WGS sequence"/>
</dbReference>
<dbReference type="EMBL" id="JRYR02000001">
    <property type="protein sequence ID" value="OHX66163.1"/>
    <property type="molecule type" value="Genomic_DNA"/>
</dbReference>
<reference evidence="2 3" key="1">
    <citation type="journal article" date="2012" name="Int. J. Syst. Evol. Microbiol.">
        <title>Flammeovirga pacifica sp. nov., isolated from deep-sea sediment.</title>
        <authorList>
            <person name="Xu H."/>
            <person name="Fu Y."/>
            <person name="Yang N."/>
            <person name="Ding Z."/>
            <person name="Lai Q."/>
            <person name="Zeng R."/>
        </authorList>
    </citation>
    <scope>NUCLEOTIDE SEQUENCE [LARGE SCALE GENOMIC DNA]</scope>
    <source>
        <strain evidence="3">DSM 24597 / LMG 26175 / WPAGA1</strain>
    </source>
</reference>
<evidence type="ECO:0000313" key="3">
    <source>
        <dbReference type="Proteomes" id="UP000179797"/>
    </source>
</evidence>
<organism evidence="2 3">
    <name type="scientific">Flammeovirga pacifica</name>
    <dbReference type="NCBI Taxonomy" id="915059"/>
    <lineage>
        <taxon>Bacteria</taxon>
        <taxon>Pseudomonadati</taxon>
        <taxon>Bacteroidota</taxon>
        <taxon>Cytophagia</taxon>
        <taxon>Cytophagales</taxon>
        <taxon>Flammeovirgaceae</taxon>
        <taxon>Flammeovirga</taxon>
    </lineage>
</organism>
<gene>
    <name evidence="2" type="ORF">NH26_07265</name>
</gene>
<dbReference type="SUPFAM" id="SSF55729">
    <property type="entry name" value="Acyl-CoA N-acyltransferases (Nat)"/>
    <property type="match status" value="1"/>
</dbReference>
<dbReference type="OrthoDB" id="9800604at2"/>
<proteinExistence type="predicted"/>